<feature type="region of interest" description="Disordered" evidence="1">
    <location>
        <begin position="1"/>
        <end position="37"/>
    </location>
</feature>
<dbReference type="Proteomes" id="UP000006591">
    <property type="component" value="Chromosome 2"/>
</dbReference>
<name>A0A0E0GAI9_ORYNI</name>
<keyword evidence="3" id="KW-1185">Reference proteome</keyword>
<dbReference type="Gramene" id="ONIVA02G28700.1">
    <property type="protein sequence ID" value="ONIVA02G28700.1"/>
    <property type="gene ID" value="ONIVA02G28700"/>
</dbReference>
<dbReference type="HOGENOM" id="CLU_161651_0_0_1"/>
<accession>A0A0E0GAI9</accession>
<dbReference type="EnsemblPlants" id="ONIVA02G28700.1">
    <property type="protein sequence ID" value="ONIVA02G28700.1"/>
    <property type="gene ID" value="ONIVA02G28700"/>
</dbReference>
<dbReference type="AlphaFoldDB" id="A0A0E0GAI9"/>
<evidence type="ECO:0000313" key="3">
    <source>
        <dbReference type="Proteomes" id="UP000006591"/>
    </source>
</evidence>
<proteinExistence type="predicted"/>
<reference evidence="2" key="1">
    <citation type="submission" date="2015-04" db="UniProtKB">
        <authorList>
            <consortium name="EnsemblPlants"/>
        </authorList>
    </citation>
    <scope>IDENTIFICATION</scope>
    <source>
        <strain evidence="2">SL10</strain>
    </source>
</reference>
<protein>
    <submittedName>
        <fullName evidence="2">Uncharacterized protein</fullName>
    </submittedName>
</protein>
<evidence type="ECO:0000256" key="1">
    <source>
        <dbReference type="SAM" id="MobiDB-lite"/>
    </source>
</evidence>
<dbReference type="OMA" id="WWARCDG"/>
<sequence>MVQFRPSGVARETTMVGLHQTTQEERSPQQQRGGSDARVFEVDATTGCAGLDATAAAAGSMRWRRPWWARCDGCRCDLDATGCPDLDATRSRGGLDATSAAAASMRHRPRRTSCDATAAAANSMWHGDAIG</sequence>
<organism evidence="2">
    <name type="scientific">Oryza nivara</name>
    <name type="common">Indian wild rice</name>
    <name type="synonym">Oryza sativa f. spontanea</name>
    <dbReference type="NCBI Taxonomy" id="4536"/>
    <lineage>
        <taxon>Eukaryota</taxon>
        <taxon>Viridiplantae</taxon>
        <taxon>Streptophyta</taxon>
        <taxon>Embryophyta</taxon>
        <taxon>Tracheophyta</taxon>
        <taxon>Spermatophyta</taxon>
        <taxon>Magnoliopsida</taxon>
        <taxon>Liliopsida</taxon>
        <taxon>Poales</taxon>
        <taxon>Poaceae</taxon>
        <taxon>BOP clade</taxon>
        <taxon>Oryzoideae</taxon>
        <taxon>Oryzeae</taxon>
        <taxon>Oryzinae</taxon>
        <taxon>Oryza</taxon>
    </lineage>
</organism>
<reference evidence="2" key="2">
    <citation type="submission" date="2018-04" db="EMBL/GenBank/DDBJ databases">
        <title>OnivRS2 (Oryza nivara Reference Sequence Version 2).</title>
        <authorList>
            <person name="Zhang J."/>
            <person name="Kudrna D."/>
            <person name="Lee S."/>
            <person name="Talag J."/>
            <person name="Rajasekar S."/>
            <person name="Welchert J."/>
            <person name="Hsing Y.-I."/>
            <person name="Wing R.A."/>
        </authorList>
    </citation>
    <scope>NUCLEOTIDE SEQUENCE [LARGE SCALE GENOMIC DNA]</scope>
    <source>
        <strain evidence="2">SL10</strain>
    </source>
</reference>
<evidence type="ECO:0000313" key="2">
    <source>
        <dbReference type="EnsemblPlants" id="ONIVA02G28700.1"/>
    </source>
</evidence>